<dbReference type="EMBL" id="AP028911">
    <property type="protein sequence ID" value="BES92028.1"/>
    <property type="molecule type" value="Genomic_DNA"/>
</dbReference>
<keyword evidence="3" id="KW-1185">Reference proteome</keyword>
<feature type="compositionally biased region" description="Low complexity" evidence="1">
    <location>
        <begin position="123"/>
        <end position="134"/>
    </location>
</feature>
<sequence length="155" mass="17425">MDNEAKQLAEEYANYLVVDVNKDVQSVADSIDDTLTRLDEFAGLVDVISSQNDPQIAQDMLLKKSEIFDLFQRVRKFEFALAQIRQTVDTFDHLVSKAEIELNATTEGKIKNFLKSLSKKKSPTSPTSPSEPSPVFTNPPIFSTKDIFHNSSEQP</sequence>
<organism evidence="2 3">
    <name type="scientific">Nesidiocoris tenuis</name>
    <dbReference type="NCBI Taxonomy" id="355587"/>
    <lineage>
        <taxon>Eukaryota</taxon>
        <taxon>Metazoa</taxon>
        <taxon>Ecdysozoa</taxon>
        <taxon>Arthropoda</taxon>
        <taxon>Hexapoda</taxon>
        <taxon>Insecta</taxon>
        <taxon>Pterygota</taxon>
        <taxon>Neoptera</taxon>
        <taxon>Paraneoptera</taxon>
        <taxon>Hemiptera</taxon>
        <taxon>Heteroptera</taxon>
        <taxon>Panheteroptera</taxon>
        <taxon>Cimicomorpha</taxon>
        <taxon>Miridae</taxon>
        <taxon>Dicyphina</taxon>
        <taxon>Nesidiocoris</taxon>
    </lineage>
</organism>
<evidence type="ECO:0000313" key="2">
    <source>
        <dbReference type="EMBL" id="BES92028.1"/>
    </source>
</evidence>
<dbReference type="PANTHER" id="PTHR16230:SF3">
    <property type="entry name" value="BIOGENESIS OF LYSOSOMAL ORGANELLES COMPLEX-1, SUBUNIT 4, CAPPUCCINO"/>
    <property type="match status" value="1"/>
</dbReference>
<dbReference type="PANTHER" id="PTHR16230">
    <property type="entry name" value="CAPPUCCINO"/>
    <property type="match status" value="1"/>
</dbReference>
<proteinExistence type="predicted"/>
<name>A0ABN7AIY7_9HEMI</name>
<evidence type="ECO:0000313" key="3">
    <source>
        <dbReference type="Proteomes" id="UP001307889"/>
    </source>
</evidence>
<dbReference type="Proteomes" id="UP001307889">
    <property type="component" value="Chromosome 3"/>
</dbReference>
<protein>
    <submittedName>
        <fullName evidence="2">Biogenesis of lysosomal organelles complex-1, subunit 4, cappuccino</fullName>
    </submittedName>
</protein>
<gene>
    <name evidence="2" type="ORF">NTJ_04833</name>
</gene>
<reference evidence="2 3" key="1">
    <citation type="submission" date="2023-09" db="EMBL/GenBank/DDBJ databases">
        <title>Nesidiocoris tenuis whole genome shotgun sequence.</title>
        <authorList>
            <person name="Shibata T."/>
            <person name="Shimoda M."/>
            <person name="Kobayashi T."/>
            <person name="Uehara T."/>
        </authorList>
    </citation>
    <scope>NUCLEOTIDE SEQUENCE [LARGE SCALE GENOMIC DNA]</scope>
    <source>
        <strain evidence="2 3">Japan</strain>
    </source>
</reference>
<evidence type="ECO:0000256" key="1">
    <source>
        <dbReference type="SAM" id="MobiDB-lite"/>
    </source>
</evidence>
<accession>A0ABN7AIY7</accession>
<feature type="region of interest" description="Disordered" evidence="1">
    <location>
        <begin position="117"/>
        <end position="155"/>
    </location>
</feature>
<dbReference type="InterPro" id="IPR024857">
    <property type="entry name" value="Cappuccino"/>
</dbReference>